<name>A0A2M8LSU8_9ACTN</name>
<feature type="transmembrane region" description="Helical" evidence="9">
    <location>
        <begin position="192"/>
        <end position="213"/>
    </location>
</feature>
<gene>
    <name evidence="9 12" type="primary">secF</name>
    <name evidence="12" type="ORF">CUT44_25565</name>
</gene>
<dbReference type="Pfam" id="PF02355">
    <property type="entry name" value="SecD_SecF_C"/>
    <property type="match status" value="1"/>
</dbReference>
<organism evidence="12 13">
    <name type="scientific">Streptomyces carminius</name>
    <dbReference type="NCBI Taxonomy" id="2665496"/>
    <lineage>
        <taxon>Bacteria</taxon>
        <taxon>Bacillati</taxon>
        <taxon>Actinomycetota</taxon>
        <taxon>Actinomycetes</taxon>
        <taxon>Kitasatosporales</taxon>
        <taxon>Streptomycetaceae</taxon>
        <taxon>Streptomyces</taxon>
    </lineage>
</organism>
<evidence type="ECO:0000256" key="2">
    <source>
        <dbReference type="ARBA" id="ARBA00022448"/>
    </source>
</evidence>
<dbReference type="Gene3D" id="1.20.1640.10">
    <property type="entry name" value="Multidrug efflux transporter AcrB transmembrane domain"/>
    <property type="match status" value="1"/>
</dbReference>
<feature type="transmembrane region" description="Helical" evidence="9">
    <location>
        <begin position="141"/>
        <end position="158"/>
    </location>
</feature>
<feature type="compositionally biased region" description="Low complexity" evidence="10">
    <location>
        <begin position="354"/>
        <end position="375"/>
    </location>
</feature>
<comment type="function">
    <text evidence="9">Part of the Sec protein translocase complex. Interacts with the SecYEG preprotein conducting channel. SecDF uses the proton motive force (PMF) to complete protein translocation after the ATP-dependent function of SecA.</text>
</comment>
<evidence type="ECO:0000256" key="3">
    <source>
        <dbReference type="ARBA" id="ARBA00022475"/>
    </source>
</evidence>
<dbReference type="InterPro" id="IPR048634">
    <property type="entry name" value="SecD_SecF_C"/>
</dbReference>
<evidence type="ECO:0000256" key="4">
    <source>
        <dbReference type="ARBA" id="ARBA00022692"/>
    </source>
</evidence>
<keyword evidence="5 9" id="KW-0653">Protein transport</keyword>
<keyword evidence="6 9" id="KW-1133">Transmembrane helix</keyword>
<dbReference type="PANTHER" id="PTHR30081:SF8">
    <property type="entry name" value="PROTEIN TRANSLOCASE SUBUNIT SECF"/>
    <property type="match status" value="1"/>
</dbReference>
<dbReference type="PRINTS" id="PR01755">
    <property type="entry name" value="SECFTRNLCASE"/>
</dbReference>
<feature type="transmembrane region" description="Helical" evidence="9">
    <location>
        <begin position="165"/>
        <end position="186"/>
    </location>
</feature>
<dbReference type="SUPFAM" id="SSF82866">
    <property type="entry name" value="Multidrug efflux transporter AcrB transmembrane domain"/>
    <property type="match status" value="1"/>
</dbReference>
<evidence type="ECO:0000256" key="10">
    <source>
        <dbReference type="SAM" id="MobiDB-lite"/>
    </source>
</evidence>
<dbReference type="EMBL" id="PGGW01000067">
    <property type="protein sequence ID" value="PJE95024.1"/>
    <property type="molecule type" value="Genomic_DNA"/>
</dbReference>
<feature type="compositionally biased region" description="Basic residues" evidence="10">
    <location>
        <begin position="388"/>
        <end position="399"/>
    </location>
</feature>
<feature type="transmembrane region" description="Helical" evidence="9">
    <location>
        <begin position="278"/>
        <end position="300"/>
    </location>
</feature>
<keyword evidence="7 9" id="KW-0811">Translocation</keyword>
<evidence type="ECO:0000256" key="1">
    <source>
        <dbReference type="ARBA" id="ARBA00004651"/>
    </source>
</evidence>
<keyword evidence="2 9" id="KW-0813">Transport</keyword>
<dbReference type="NCBIfam" id="TIGR00966">
    <property type="entry name" value="transloc_SecF"/>
    <property type="match status" value="1"/>
</dbReference>
<dbReference type="InterPro" id="IPR005665">
    <property type="entry name" value="SecF_bac"/>
</dbReference>
<reference evidence="12 13" key="1">
    <citation type="submission" date="2017-11" db="EMBL/GenBank/DDBJ databases">
        <title>Streptomyces carmine sp. nov., a novel actinomycete isolated from Sophora alopecuroides in Xinjiang, China.</title>
        <authorList>
            <person name="Wang Y."/>
            <person name="Luo X."/>
            <person name="Wan C."/>
            <person name="Zhang L."/>
        </authorList>
    </citation>
    <scope>NUCLEOTIDE SEQUENCE [LARGE SCALE GENOMIC DNA]</scope>
    <source>
        <strain evidence="12 13">TRM SA0054</strain>
    </source>
</reference>
<sequence>MSRFGELGGKLYRGEASYDFVGRRKLWYGVTLLLVVISLTGLGIRGLFMGIEFQGGAVFTTPPSVEMSTEEARETALEASGNEARVQELGNGALRIQVTGLDTEQSEETRAALADELGLETQKLDTELVGPSWGDQMSSKAIQGLAVFIVLVSVYLAVAFEWRMAVGAMVALMHDLIVTIGVYAIVGFEVTPGTVVGILTILSYSLYDTVVVFDKVKEKTQGVLKQNRHTYGELANLGINATVVRSVNTSVVALLPVAALLFIGTGLLGGGMLKDISLSLFIGLTAGTFSSIFIATPVVADLKLREPEIRAHDRRVLAKRAKGGADGTDGESAEETGGAGETVPDARSGGDGADGVPAPAASAAGAPAPAVGGPAPQRPRPPASRGGGRGRGRSSGRRR</sequence>
<evidence type="ECO:0000256" key="8">
    <source>
        <dbReference type="ARBA" id="ARBA00023136"/>
    </source>
</evidence>
<comment type="subcellular location">
    <subcellularLocation>
        <location evidence="1 9">Cell membrane</location>
        <topology evidence="1 9">Multi-pass membrane protein</topology>
    </subcellularLocation>
</comment>
<evidence type="ECO:0000313" key="13">
    <source>
        <dbReference type="Proteomes" id="UP000230407"/>
    </source>
</evidence>
<evidence type="ECO:0000313" key="12">
    <source>
        <dbReference type="EMBL" id="PJE95024.1"/>
    </source>
</evidence>
<dbReference type="AlphaFoldDB" id="A0A2M8LSU8"/>
<dbReference type="PANTHER" id="PTHR30081">
    <property type="entry name" value="PROTEIN-EXPORT MEMBRANE PROTEIN SEC"/>
    <property type="match status" value="1"/>
</dbReference>
<evidence type="ECO:0000256" key="6">
    <source>
        <dbReference type="ARBA" id="ARBA00022989"/>
    </source>
</evidence>
<keyword evidence="4 9" id="KW-0812">Transmembrane</keyword>
<protein>
    <recommendedName>
        <fullName evidence="9">Protein-export membrane protein SecF</fullName>
    </recommendedName>
</protein>
<dbReference type="HAMAP" id="MF_01464_B">
    <property type="entry name" value="SecF_B"/>
    <property type="match status" value="1"/>
</dbReference>
<comment type="subunit">
    <text evidence="9">Forms a complex with SecD. Part of the essential Sec protein translocation apparatus which comprises SecA, SecYEG and auxiliary proteins SecDF. Other proteins may also be involved.</text>
</comment>
<dbReference type="NCBIfam" id="TIGR00916">
    <property type="entry name" value="2A0604s01"/>
    <property type="match status" value="1"/>
</dbReference>
<dbReference type="Proteomes" id="UP000230407">
    <property type="component" value="Unassembled WGS sequence"/>
</dbReference>
<dbReference type="GO" id="GO:0005886">
    <property type="term" value="C:plasma membrane"/>
    <property type="evidence" value="ECO:0007669"/>
    <property type="project" value="UniProtKB-SubCell"/>
</dbReference>
<feature type="domain" description="Protein export membrane protein SecD/SecF C-terminal" evidence="11">
    <location>
        <begin position="116"/>
        <end position="303"/>
    </location>
</feature>
<keyword evidence="8 9" id="KW-0472">Membrane</keyword>
<feature type="transmembrane region" description="Helical" evidence="9">
    <location>
        <begin position="26"/>
        <end position="48"/>
    </location>
</feature>
<keyword evidence="13" id="KW-1185">Reference proteome</keyword>
<dbReference type="InterPro" id="IPR022645">
    <property type="entry name" value="SecD/SecF_bac"/>
</dbReference>
<accession>A0A2M8LSU8</accession>
<dbReference type="GO" id="GO:0043952">
    <property type="term" value="P:protein transport by the Sec complex"/>
    <property type="evidence" value="ECO:0007669"/>
    <property type="project" value="UniProtKB-UniRule"/>
</dbReference>
<dbReference type="RefSeq" id="WP_100204277.1">
    <property type="nucleotide sequence ID" value="NZ_PGGW01000067.1"/>
</dbReference>
<evidence type="ECO:0000259" key="11">
    <source>
        <dbReference type="Pfam" id="PF02355"/>
    </source>
</evidence>
<comment type="caution">
    <text evidence="12">The sequence shown here is derived from an EMBL/GenBank/DDBJ whole genome shotgun (WGS) entry which is preliminary data.</text>
</comment>
<dbReference type="InterPro" id="IPR022813">
    <property type="entry name" value="SecD/SecF_arch_bac"/>
</dbReference>
<dbReference type="GO" id="GO:0065002">
    <property type="term" value="P:intracellular protein transmembrane transport"/>
    <property type="evidence" value="ECO:0007669"/>
    <property type="project" value="UniProtKB-UniRule"/>
</dbReference>
<evidence type="ECO:0000256" key="9">
    <source>
        <dbReference type="HAMAP-Rule" id="MF_01464"/>
    </source>
</evidence>
<evidence type="ECO:0000256" key="7">
    <source>
        <dbReference type="ARBA" id="ARBA00023010"/>
    </source>
</evidence>
<dbReference type="InterPro" id="IPR055344">
    <property type="entry name" value="SecD_SecF_C_bact"/>
</dbReference>
<dbReference type="GO" id="GO:0006605">
    <property type="term" value="P:protein targeting"/>
    <property type="evidence" value="ECO:0007669"/>
    <property type="project" value="UniProtKB-UniRule"/>
</dbReference>
<dbReference type="GO" id="GO:0015450">
    <property type="term" value="F:protein-transporting ATPase activity"/>
    <property type="evidence" value="ECO:0007669"/>
    <property type="project" value="InterPro"/>
</dbReference>
<keyword evidence="3 9" id="KW-1003">Cell membrane</keyword>
<evidence type="ECO:0000256" key="5">
    <source>
        <dbReference type="ARBA" id="ARBA00022927"/>
    </source>
</evidence>
<comment type="similarity">
    <text evidence="9">Belongs to the SecD/SecF family. SecF subfamily.</text>
</comment>
<proteinExistence type="inferred from homology"/>
<feature type="region of interest" description="Disordered" evidence="10">
    <location>
        <begin position="315"/>
        <end position="399"/>
    </location>
</feature>
<feature type="transmembrane region" description="Helical" evidence="9">
    <location>
        <begin position="251"/>
        <end position="272"/>
    </location>
</feature>